<dbReference type="GO" id="GO:0020037">
    <property type="term" value="F:heme binding"/>
    <property type="evidence" value="ECO:0007669"/>
    <property type="project" value="InterPro"/>
</dbReference>
<dbReference type="PROSITE" id="PS00086">
    <property type="entry name" value="CYTOCHROME_P450"/>
    <property type="match status" value="1"/>
</dbReference>
<dbReference type="FunFam" id="1.10.630.10:FF:000018">
    <property type="entry name" value="Cytochrome P450 monooxygenase"/>
    <property type="match status" value="1"/>
</dbReference>
<dbReference type="InterPro" id="IPR017972">
    <property type="entry name" value="Cyt_P450_CS"/>
</dbReference>
<name>A0AAU8N107_9GAMM</name>
<evidence type="ECO:0000256" key="5">
    <source>
        <dbReference type="ARBA" id="ARBA00023002"/>
    </source>
</evidence>
<accession>A0AAU8N107</accession>
<dbReference type="Pfam" id="PF00067">
    <property type="entry name" value="p450"/>
    <property type="match status" value="1"/>
</dbReference>
<dbReference type="GO" id="GO:0016705">
    <property type="term" value="F:oxidoreductase activity, acting on paired donors, with incorporation or reduction of molecular oxygen"/>
    <property type="evidence" value="ECO:0007669"/>
    <property type="project" value="InterPro"/>
</dbReference>
<dbReference type="SUPFAM" id="SSF48264">
    <property type="entry name" value="Cytochrome P450"/>
    <property type="match status" value="1"/>
</dbReference>
<evidence type="ECO:0000256" key="2">
    <source>
        <dbReference type="ARBA" id="ARBA00010617"/>
    </source>
</evidence>
<dbReference type="InterPro" id="IPR001128">
    <property type="entry name" value="Cyt_P450"/>
</dbReference>
<gene>
    <name evidence="9" type="ORF">ABU614_10280</name>
</gene>
<dbReference type="RefSeq" id="WP_363800483.1">
    <property type="nucleotide sequence ID" value="NZ_CP159925.1"/>
</dbReference>
<evidence type="ECO:0000256" key="4">
    <source>
        <dbReference type="ARBA" id="ARBA00022723"/>
    </source>
</evidence>
<keyword evidence="6 8" id="KW-0408">Iron</keyword>
<keyword evidence="5 8" id="KW-0560">Oxidoreductase</keyword>
<comment type="similarity">
    <text evidence="2 8">Belongs to the cytochrome P450 family.</text>
</comment>
<keyword evidence="3 8" id="KW-0349">Heme</keyword>
<dbReference type="EMBL" id="CP159925">
    <property type="protein sequence ID" value="XCO77143.1"/>
    <property type="molecule type" value="Genomic_DNA"/>
</dbReference>
<evidence type="ECO:0000256" key="8">
    <source>
        <dbReference type="RuleBase" id="RU000461"/>
    </source>
</evidence>
<dbReference type="PANTHER" id="PTHR46696">
    <property type="entry name" value="P450, PUTATIVE (EUROFUNG)-RELATED"/>
    <property type="match status" value="1"/>
</dbReference>
<dbReference type="GO" id="GO:0005506">
    <property type="term" value="F:iron ion binding"/>
    <property type="evidence" value="ECO:0007669"/>
    <property type="project" value="InterPro"/>
</dbReference>
<evidence type="ECO:0000256" key="6">
    <source>
        <dbReference type="ARBA" id="ARBA00023004"/>
    </source>
</evidence>
<sequence length="402" mass="45207">MTLSLEQQTELIDYPFPIGPLGTPPKTIAWARKHRPLCPIRLPSGTPAWMLTRKQDIAMVLSDRRFSRNLTFHGAPRFVGDDFTAVPGGIFNLDPPDHTRVRQVVGPFYTRAGAERYRPLIERHAQSLLEAMAAGSNPVDLMQAYSNLLPLHSNCDILQVPVEFRARYLEYFHTQTNYEASAEEVAQATAQVIDFARQVIELRRGQPHHDDPIGALIQAEREGRISEQELVGTVCYLFVTGSEPLIPPLSTGLLTLLVHPQQLRQCIDDPALWPRAVEEVLRYHHNGVLGLPRVATEDVTVGDGLIRRGEAVCATMLGVTWDPKYYRHPEKFDIHRDTDGTATFGSGPHFCLGSSLTRVFLESAYRLLFARFPRLALALPASEIPWERNILFIRPVSLPVAW</sequence>
<protein>
    <submittedName>
        <fullName evidence="9">Cytochrome P450</fullName>
    </submittedName>
</protein>
<comment type="cofactor">
    <cofactor evidence="1">
        <name>heme</name>
        <dbReference type="ChEBI" id="CHEBI:30413"/>
    </cofactor>
</comment>
<evidence type="ECO:0000313" key="9">
    <source>
        <dbReference type="EMBL" id="XCO77143.1"/>
    </source>
</evidence>
<dbReference type="PRINTS" id="PR00359">
    <property type="entry name" value="BP450"/>
</dbReference>
<evidence type="ECO:0000256" key="7">
    <source>
        <dbReference type="ARBA" id="ARBA00023033"/>
    </source>
</evidence>
<keyword evidence="7 8" id="KW-0503">Monooxygenase</keyword>
<dbReference type="PANTHER" id="PTHR46696:SF5">
    <property type="entry name" value="CYTOCHROME P450 BJ-1"/>
    <property type="match status" value="1"/>
</dbReference>
<reference evidence="9" key="1">
    <citation type="submission" date="2024-06" db="EMBL/GenBank/DDBJ databases">
        <authorList>
            <person name="Li S."/>
        </authorList>
    </citation>
    <scope>NUCLEOTIDE SEQUENCE</scope>
    <source>
        <strain evidence="9">SR10</strain>
    </source>
</reference>
<keyword evidence="4 8" id="KW-0479">Metal-binding</keyword>
<dbReference type="Gene3D" id="1.10.630.10">
    <property type="entry name" value="Cytochrome P450"/>
    <property type="match status" value="1"/>
</dbReference>
<proteinExistence type="inferred from homology"/>
<evidence type="ECO:0000256" key="3">
    <source>
        <dbReference type="ARBA" id="ARBA00022617"/>
    </source>
</evidence>
<dbReference type="InterPro" id="IPR036396">
    <property type="entry name" value="Cyt_P450_sf"/>
</dbReference>
<evidence type="ECO:0000256" key="1">
    <source>
        <dbReference type="ARBA" id="ARBA00001971"/>
    </source>
</evidence>
<dbReference type="InterPro" id="IPR002397">
    <property type="entry name" value="Cyt_P450_B"/>
</dbReference>
<dbReference type="AlphaFoldDB" id="A0AAU8N107"/>
<dbReference type="GO" id="GO:0004497">
    <property type="term" value="F:monooxygenase activity"/>
    <property type="evidence" value="ECO:0007669"/>
    <property type="project" value="UniProtKB-KW"/>
</dbReference>
<organism evidence="9">
    <name type="scientific">Lysobacter firmicutimachus</name>
    <dbReference type="NCBI Taxonomy" id="1792846"/>
    <lineage>
        <taxon>Bacteria</taxon>
        <taxon>Pseudomonadati</taxon>
        <taxon>Pseudomonadota</taxon>
        <taxon>Gammaproteobacteria</taxon>
        <taxon>Lysobacterales</taxon>
        <taxon>Lysobacteraceae</taxon>
        <taxon>Lysobacter</taxon>
    </lineage>
</organism>